<protein>
    <recommendedName>
        <fullName evidence="3">Dynamin-type G domain-containing protein</fullName>
    </recommendedName>
</protein>
<evidence type="ECO:0008006" key="3">
    <source>
        <dbReference type="Google" id="ProtNLM"/>
    </source>
</evidence>
<sequence length="737" mass="82373">MRSGESPRPAQGLVFQNMSSDPESWVMLHRDSTWEEVVMDDLGTDSLVRRCRTLSEAASTNAFGRVFDPARLQAVCRRFMKSREDQTGFLEDLWKKVKLHDDPMLTKCHVGAYEGLHRLCASQLKLFLAGSAGSMKRSIVKAMLDIDTHDCPYSDRVTVWYRCKHTGTTPATVLVHFRQDLTEDESRDDGMHPKIRTHLEEFGSSFPLKVECMRELEVLLGRADAEESLENSWEDIHPTLAIVDSLEVFIKGSDTLDAGLEMIDGPTVEIANIVATALRKQADGIIFLVDADVAFDWWPVQQALQYFARESVFVVCVSDGDEDAEELAEARRTALGYGVQKSCVHHLPGLVSGQRVSDKLLLQLEGSLADYLEAHAATRALELSRQVSRMVDSLQQKVDNMQSLLARPDHEVRSLRTTWTPKLLRLQDENGKTLRDVRLEYARQKDSIHRMADEYFRRLADEVPELAKQAEPSKRVGLTGAFYTARREEYARLVEGRLRCELEEATGKWTVMHLLPAVEKSMLSVEQLLGDRAGGLVTELEDIKSSVWQKAERVRETSEEMRARLSALPSGLPAISTRFAAYFGVANGFRSLVAVLSGSLLGAYALLFVGALGGAVSSWLALRSAGAETEKQIKEAIGRELSEALRRRAAETAGSVASTSMEPCLACIDRYEVSFAEDLAQFMGAMESASQLIETGEEQVRERLARCREFGDELEAAKERLCTGQFVLIQRSNDKPR</sequence>
<evidence type="ECO:0000256" key="1">
    <source>
        <dbReference type="SAM" id="Phobius"/>
    </source>
</evidence>
<reference evidence="2" key="1">
    <citation type="submission" date="2021-01" db="EMBL/GenBank/DDBJ databases">
        <authorList>
            <person name="Corre E."/>
            <person name="Pelletier E."/>
            <person name="Niang G."/>
            <person name="Scheremetjew M."/>
            <person name="Finn R."/>
            <person name="Kale V."/>
            <person name="Holt S."/>
            <person name="Cochrane G."/>
            <person name="Meng A."/>
            <person name="Brown T."/>
            <person name="Cohen L."/>
        </authorList>
    </citation>
    <scope>NUCLEOTIDE SEQUENCE</scope>
    <source>
        <strain evidence="2">CCMP443</strain>
    </source>
</reference>
<accession>A0A7S0Z3Y2</accession>
<organism evidence="2">
    <name type="scientific">Hemiselmis tepida</name>
    <dbReference type="NCBI Taxonomy" id="464990"/>
    <lineage>
        <taxon>Eukaryota</taxon>
        <taxon>Cryptophyceae</taxon>
        <taxon>Cryptomonadales</taxon>
        <taxon>Hemiselmidaceae</taxon>
        <taxon>Hemiselmis</taxon>
    </lineage>
</organism>
<dbReference type="AlphaFoldDB" id="A0A7S0Z3Y2"/>
<evidence type="ECO:0000313" key="2">
    <source>
        <dbReference type="EMBL" id="CAD8808474.1"/>
    </source>
</evidence>
<gene>
    <name evidence="2" type="ORF">HTEP1355_LOCUS22154</name>
</gene>
<name>A0A7S0Z3Y2_9CRYP</name>
<keyword evidence="1" id="KW-1133">Transmembrane helix</keyword>
<keyword evidence="1" id="KW-0812">Transmembrane</keyword>
<dbReference type="EMBL" id="HBFN01038123">
    <property type="protein sequence ID" value="CAD8808474.1"/>
    <property type="molecule type" value="Transcribed_RNA"/>
</dbReference>
<keyword evidence="1" id="KW-0472">Membrane</keyword>
<feature type="transmembrane region" description="Helical" evidence="1">
    <location>
        <begin position="601"/>
        <end position="622"/>
    </location>
</feature>
<proteinExistence type="predicted"/>